<feature type="non-terminal residue" evidence="1">
    <location>
        <position position="1"/>
    </location>
</feature>
<evidence type="ECO:0000313" key="1">
    <source>
        <dbReference type="EMBL" id="GAG39679.1"/>
    </source>
</evidence>
<dbReference type="InterPro" id="IPR013783">
    <property type="entry name" value="Ig-like_fold"/>
</dbReference>
<protein>
    <submittedName>
        <fullName evidence="1">Uncharacterized protein</fullName>
    </submittedName>
</protein>
<organism evidence="1">
    <name type="scientific">marine sediment metagenome</name>
    <dbReference type="NCBI Taxonomy" id="412755"/>
    <lineage>
        <taxon>unclassified sequences</taxon>
        <taxon>metagenomes</taxon>
        <taxon>ecological metagenomes</taxon>
    </lineage>
</organism>
<sequence length="247" mass="26213">DGEAVVTGIRADGTGYWEENFYVPEMPTGEYGITAEGEQTQDIGELNFEIKPDIVLSPDEGHVGIDLTATGHGFAANEDVVIMYDDSQVATAETNDKGSFSGVSFLVPVGIHGAHQVTAGYAAGNAASAIFTMESDPPPVPELISPPDGGRVGFIGRVTPTFEWSEVSDDSGVYYNLQIATSENVTDTGEFADPIVSKNVSVGTSYTLEETEALPLGTYYWIVQAVDGAENESDWTAARSFRAGLLP</sequence>
<accession>X0X8Z8</accession>
<dbReference type="AlphaFoldDB" id="X0X8Z8"/>
<gene>
    <name evidence="1" type="ORF">S01H1_69407</name>
</gene>
<dbReference type="Gene3D" id="2.60.40.10">
    <property type="entry name" value="Immunoglobulins"/>
    <property type="match status" value="1"/>
</dbReference>
<dbReference type="EMBL" id="BARS01046083">
    <property type="protein sequence ID" value="GAG39679.1"/>
    <property type="molecule type" value="Genomic_DNA"/>
</dbReference>
<feature type="non-terminal residue" evidence="1">
    <location>
        <position position="247"/>
    </location>
</feature>
<proteinExistence type="predicted"/>
<comment type="caution">
    <text evidence="1">The sequence shown here is derived from an EMBL/GenBank/DDBJ whole genome shotgun (WGS) entry which is preliminary data.</text>
</comment>
<reference evidence="1" key="1">
    <citation type="journal article" date="2014" name="Front. Microbiol.">
        <title>High frequency of phylogenetically diverse reductive dehalogenase-homologous genes in deep subseafloor sedimentary metagenomes.</title>
        <authorList>
            <person name="Kawai M."/>
            <person name="Futagami T."/>
            <person name="Toyoda A."/>
            <person name="Takaki Y."/>
            <person name="Nishi S."/>
            <person name="Hori S."/>
            <person name="Arai W."/>
            <person name="Tsubouchi T."/>
            <person name="Morono Y."/>
            <person name="Uchiyama I."/>
            <person name="Ito T."/>
            <person name="Fujiyama A."/>
            <person name="Inagaki F."/>
            <person name="Takami H."/>
        </authorList>
    </citation>
    <scope>NUCLEOTIDE SEQUENCE</scope>
    <source>
        <strain evidence="1">Expedition CK06-06</strain>
    </source>
</reference>
<name>X0X8Z8_9ZZZZ</name>